<dbReference type="InterPro" id="IPR011333">
    <property type="entry name" value="SKP1/BTB/POZ_sf"/>
</dbReference>
<evidence type="ECO:0000313" key="2">
    <source>
        <dbReference type="Proteomes" id="UP001296104"/>
    </source>
</evidence>
<organism evidence="1 2">
    <name type="scientific">Lecanosticta acicola</name>
    <dbReference type="NCBI Taxonomy" id="111012"/>
    <lineage>
        <taxon>Eukaryota</taxon>
        <taxon>Fungi</taxon>
        <taxon>Dikarya</taxon>
        <taxon>Ascomycota</taxon>
        <taxon>Pezizomycotina</taxon>
        <taxon>Dothideomycetes</taxon>
        <taxon>Dothideomycetidae</taxon>
        <taxon>Mycosphaerellales</taxon>
        <taxon>Mycosphaerellaceae</taxon>
        <taxon>Lecanosticta</taxon>
    </lineage>
</organism>
<dbReference type="AlphaFoldDB" id="A0AAI8YSJ4"/>
<evidence type="ECO:0000313" key="1">
    <source>
        <dbReference type="EMBL" id="CAK3822114.1"/>
    </source>
</evidence>
<dbReference type="Gene3D" id="3.30.710.10">
    <property type="entry name" value="Potassium Channel Kv1.1, Chain A"/>
    <property type="match status" value="1"/>
</dbReference>
<protein>
    <recommendedName>
        <fullName evidence="3">BTB domain-containing protein</fullName>
    </recommendedName>
</protein>
<keyword evidence="2" id="KW-1185">Reference proteome</keyword>
<reference evidence="1" key="1">
    <citation type="submission" date="2023-11" db="EMBL/GenBank/DDBJ databases">
        <authorList>
            <person name="Alioto T."/>
            <person name="Alioto T."/>
            <person name="Gomez Garrido J."/>
        </authorList>
    </citation>
    <scope>NUCLEOTIDE SEQUENCE</scope>
</reference>
<comment type="caution">
    <text evidence="1">The sequence shown here is derived from an EMBL/GenBank/DDBJ whole genome shotgun (WGS) entry which is preliminary data.</text>
</comment>
<name>A0AAI8YSJ4_9PEZI</name>
<sequence>MASAREERVENIAADGDVILEAKWFGPFSTTPLLVKLRVSSAVLMRSSKVFAALLGPHFREGQAPRSVASPLVIPLPEDRSSAMKDMCLMLHGIAPPGIDSADPGRVLALARVVDKYACGPQLRLQITAVLYHWLENISDEHMSDIDLERFGAPLHLSTLWLQPTSSTATISFTKPLGVWRLKAKDSAGPNTRVNLSQRSSGVSMNLAPCPLFLV</sequence>
<gene>
    <name evidence="1" type="ORF">LECACI_7A001195</name>
</gene>
<evidence type="ECO:0008006" key="3">
    <source>
        <dbReference type="Google" id="ProtNLM"/>
    </source>
</evidence>
<proteinExistence type="predicted"/>
<accession>A0AAI8YSJ4</accession>
<dbReference type="EMBL" id="CAVMBE010000004">
    <property type="protein sequence ID" value="CAK3822114.1"/>
    <property type="molecule type" value="Genomic_DNA"/>
</dbReference>
<dbReference type="Proteomes" id="UP001296104">
    <property type="component" value="Unassembled WGS sequence"/>
</dbReference>